<feature type="non-terminal residue" evidence="2">
    <location>
        <position position="122"/>
    </location>
</feature>
<name>A0A8J4TN37_CLAMG</name>
<evidence type="ECO:0000313" key="2">
    <source>
        <dbReference type="EMBL" id="KAF5887618.1"/>
    </source>
</evidence>
<keyword evidence="3" id="KW-1185">Reference proteome</keyword>
<dbReference type="Proteomes" id="UP000727407">
    <property type="component" value="Unassembled WGS sequence"/>
</dbReference>
<comment type="caution">
    <text evidence="2">The sequence shown here is derived from an EMBL/GenBank/DDBJ whole genome shotgun (WGS) entry which is preliminary data.</text>
</comment>
<organism evidence="2 3">
    <name type="scientific">Clarias magur</name>
    <name type="common">Asian catfish</name>
    <name type="synonym">Macropteronotus magur</name>
    <dbReference type="NCBI Taxonomy" id="1594786"/>
    <lineage>
        <taxon>Eukaryota</taxon>
        <taxon>Metazoa</taxon>
        <taxon>Chordata</taxon>
        <taxon>Craniata</taxon>
        <taxon>Vertebrata</taxon>
        <taxon>Euteleostomi</taxon>
        <taxon>Actinopterygii</taxon>
        <taxon>Neopterygii</taxon>
        <taxon>Teleostei</taxon>
        <taxon>Ostariophysi</taxon>
        <taxon>Siluriformes</taxon>
        <taxon>Clariidae</taxon>
        <taxon>Clarias</taxon>
    </lineage>
</organism>
<proteinExistence type="predicted"/>
<feature type="region of interest" description="Disordered" evidence="1">
    <location>
        <begin position="1"/>
        <end position="22"/>
    </location>
</feature>
<feature type="compositionally biased region" description="Basic residues" evidence="1">
    <location>
        <begin position="1"/>
        <end position="15"/>
    </location>
</feature>
<evidence type="ECO:0000256" key="1">
    <source>
        <dbReference type="SAM" id="MobiDB-lite"/>
    </source>
</evidence>
<gene>
    <name evidence="2" type="ORF">DAT39_022205</name>
</gene>
<accession>A0A8J4TN37</accession>
<sequence length="122" mass="14726">MRRAPPSVKGKKKERITKEREYKKINTSRQKFRKWKKNIIANPKDIFSETLMKKKKKFIVQSHILKHTGSDRSKDVPKLKQKEVKTKKIVCFNYQGRGQKKNYQNYGKDNRSYQDIWQCNHI</sequence>
<evidence type="ECO:0000313" key="3">
    <source>
        <dbReference type="Proteomes" id="UP000727407"/>
    </source>
</evidence>
<protein>
    <submittedName>
        <fullName evidence="2">Uncharacterized protein</fullName>
    </submittedName>
</protein>
<reference evidence="2" key="1">
    <citation type="submission" date="2020-07" db="EMBL/GenBank/DDBJ databases">
        <title>Clarias magur genome sequencing, assembly and annotation.</title>
        <authorList>
            <person name="Kushwaha B."/>
            <person name="Kumar R."/>
            <person name="Das P."/>
            <person name="Joshi C.G."/>
            <person name="Kumar D."/>
            <person name="Nagpure N.S."/>
            <person name="Pandey M."/>
            <person name="Agarwal S."/>
            <person name="Srivastava S."/>
            <person name="Singh M."/>
            <person name="Sahoo L."/>
            <person name="Jayasankar P."/>
            <person name="Meher P.K."/>
            <person name="Koringa P.G."/>
            <person name="Iquebal M.A."/>
            <person name="Das S.P."/>
            <person name="Bit A."/>
            <person name="Patnaik S."/>
            <person name="Patel N."/>
            <person name="Shah T.M."/>
            <person name="Hinsu A."/>
            <person name="Jena J.K."/>
        </authorList>
    </citation>
    <scope>NUCLEOTIDE SEQUENCE</scope>
    <source>
        <strain evidence="2">CIFAMagur01</strain>
        <tissue evidence="2">Testis</tissue>
    </source>
</reference>
<dbReference type="EMBL" id="QNUK01001086">
    <property type="protein sequence ID" value="KAF5887618.1"/>
    <property type="molecule type" value="Genomic_DNA"/>
</dbReference>
<dbReference type="AlphaFoldDB" id="A0A8J4TN37"/>